<organism evidence="2">
    <name type="scientific">Aspergillus flavus</name>
    <dbReference type="NCBI Taxonomy" id="5059"/>
    <lineage>
        <taxon>Eukaryota</taxon>
        <taxon>Fungi</taxon>
        <taxon>Dikarya</taxon>
        <taxon>Ascomycota</taxon>
        <taxon>Pezizomycotina</taxon>
        <taxon>Eurotiomycetes</taxon>
        <taxon>Eurotiomycetidae</taxon>
        <taxon>Eurotiales</taxon>
        <taxon>Aspergillaceae</taxon>
        <taxon>Aspergillus</taxon>
        <taxon>Aspergillus subgen. Circumdati</taxon>
    </lineage>
</organism>
<evidence type="ECO:0000256" key="1">
    <source>
        <dbReference type="SAM" id="Phobius"/>
    </source>
</evidence>
<keyword evidence="1" id="KW-1133">Transmembrane helix</keyword>
<feature type="transmembrane region" description="Helical" evidence="1">
    <location>
        <begin position="36"/>
        <end position="59"/>
    </location>
</feature>
<evidence type="ECO:0000313" key="2">
    <source>
        <dbReference type="EMBL" id="KAB8248532.1"/>
    </source>
</evidence>
<sequence>MTLPRKRPGMISLIRAPKAFCYAFRFSSHVFRSAEFLVLLVSGMGFWFSSSFGGLGMMVGELSDGVIVPCSLYGVCKFLRFSVQQVRSSI</sequence>
<keyword evidence="1" id="KW-0812">Transmembrane</keyword>
<keyword evidence="1" id="KW-0472">Membrane</keyword>
<name>A0A5N6H1Z8_ASPFL</name>
<dbReference type="EMBL" id="ML734579">
    <property type="protein sequence ID" value="KAB8248532.1"/>
    <property type="molecule type" value="Genomic_DNA"/>
</dbReference>
<reference evidence="2" key="1">
    <citation type="submission" date="2019-04" db="EMBL/GenBank/DDBJ databases">
        <title>Friends and foes A comparative genomics study of 23 Aspergillus species from section Flavi.</title>
        <authorList>
            <consortium name="DOE Joint Genome Institute"/>
            <person name="Kjaerbolling I."/>
            <person name="Vesth T."/>
            <person name="Frisvad J.C."/>
            <person name="Nybo J.L."/>
            <person name="Theobald S."/>
            <person name="Kildgaard S."/>
            <person name="Isbrandt T."/>
            <person name="Kuo A."/>
            <person name="Sato A."/>
            <person name="Lyhne E.K."/>
            <person name="Kogle M.E."/>
            <person name="Wiebenga A."/>
            <person name="Kun R.S."/>
            <person name="Lubbers R.J."/>
            <person name="Makela M.R."/>
            <person name="Barry K."/>
            <person name="Chovatia M."/>
            <person name="Clum A."/>
            <person name="Daum C."/>
            <person name="Haridas S."/>
            <person name="He G."/>
            <person name="LaButti K."/>
            <person name="Lipzen A."/>
            <person name="Mondo S."/>
            <person name="Riley R."/>
            <person name="Salamov A."/>
            <person name="Simmons B.A."/>
            <person name="Magnuson J.K."/>
            <person name="Henrissat B."/>
            <person name="Mortensen U.H."/>
            <person name="Larsen T.O."/>
            <person name="Devries R.P."/>
            <person name="Grigoriev I.V."/>
            <person name="Machida M."/>
            <person name="Baker S.E."/>
            <person name="Andersen M.R."/>
        </authorList>
    </citation>
    <scope>NUCLEOTIDE SEQUENCE [LARGE SCALE GENOMIC DNA]</scope>
    <source>
        <strain evidence="2">CBS 121.62</strain>
    </source>
</reference>
<gene>
    <name evidence="2" type="ORF">BDV35DRAFT_347524</name>
</gene>
<dbReference type="AlphaFoldDB" id="A0A5N6H1Z8"/>
<dbReference type="Proteomes" id="UP000325434">
    <property type="component" value="Unassembled WGS sequence"/>
</dbReference>
<proteinExistence type="predicted"/>
<protein>
    <submittedName>
        <fullName evidence="2">Uncharacterized protein</fullName>
    </submittedName>
</protein>
<accession>A0A5N6H1Z8</accession>